<protein>
    <recommendedName>
        <fullName evidence="9">Polysaccharide biosynthesis protein C-terminal domain-containing protein</fullName>
    </recommendedName>
</protein>
<feature type="transmembrane region" description="Helical" evidence="6">
    <location>
        <begin position="373"/>
        <end position="392"/>
    </location>
</feature>
<comment type="caution">
    <text evidence="7">The sequence shown here is derived from an EMBL/GenBank/DDBJ whole genome shotgun (WGS) entry which is preliminary data.</text>
</comment>
<evidence type="ECO:0008006" key="9">
    <source>
        <dbReference type="Google" id="ProtNLM"/>
    </source>
</evidence>
<comment type="subcellular location">
    <subcellularLocation>
        <location evidence="1">Cell membrane</location>
        <topology evidence="1">Multi-pass membrane protein</topology>
    </subcellularLocation>
</comment>
<reference evidence="7 8" key="1">
    <citation type="journal article" date="2016" name="Nat. Commun.">
        <title>Thousands of microbial genomes shed light on interconnected biogeochemical processes in an aquifer system.</title>
        <authorList>
            <person name="Anantharaman K."/>
            <person name="Brown C.T."/>
            <person name="Hug L.A."/>
            <person name="Sharon I."/>
            <person name="Castelle C.J."/>
            <person name="Probst A.J."/>
            <person name="Thomas B.C."/>
            <person name="Singh A."/>
            <person name="Wilkins M.J."/>
            <person name="Karaoz U."/>
            <person name="Brodie E.L."/>
            <person name="Williams K.H."/>
            <person name="Hubbard S.S."/>
            <person name="Banfield J.F."/>
        </authorList>
    </citation>
    <scope>NUCLEOTIDE SEQUENCE [LARGE SCALE GENOMIC DNA]</scope>
</reference>
<dbReference type="InterPro" id="IPR050833">
    <property type="entry name" value="Poly_Biosynth_Transport"/>
</dbReference>
<evidence type="ECO:0000256" key="4">
    <source>
        <dbReference type="ARBA" id="ARBA00022989"/>
    </source>
</evidence>
<accession>A0A1G2KXU1</accession>
<dbReference type="PANTHER" id="PTHR30250">
    <property type="entry name" value="PST FAMILY PREDICTED COLANIC ACID TRANSPORTER"/>
    <property type="match status" value="1"/>
</dbReference>
<gene>
    <name evidence="7" type="ORF">A3J58_01050</name>
</gene>
<dbReference type="GO" id="GO:0005886">
    <property type="term" value="C:plasma membrane"/>
    <property type="evidence" value="ECO:0007669"/>
    <property type="project" value="UniProtKB-SubCell"/>
</dbReference>
<evidence type="ECO:0000256" key="5">
    <source>
        <dbReference type="ARBA" id="ARBA00023136"/>
    </source>
</evidence>
<dbReference type="EMBL" id="MHQM01000007">
    <property type="protein sequence ID" value="OHA04237.1"/>
    <property type="molecule type" value="Genomic_DNA"/>
</dbReference>
<feature type="transmembrane region" description="Helical" evidence="6">
    <location>
        <begin position="166"/>
        <end position="183"/>
    </location>
</feature>
<feature type="transmembrane region" description="Helical" evidence="6">
    <location>
        <begin position="311"/>
        <end position="335"/>
    </location>
</feature>
<sequence>MSADKEKFLFRKAFVRGELHMGFWSFAKKGTGALDSFFILSSLSLYQFGVYQLLLSLYAILSDFFHDVFSEVITNDIARFIGEGREDKAKRLFYDYAAFRLGMAVIPCIAILFLAPVIGRAYGYGADFISFVRLMSFLFVADAAVLIATLLLKLRLQFAILAPRATAQKFIQFVALASFYFFSHITIREIFLAQIIGALGVVAVMLPSLVRSVAPWRGIAPSRGLLMPGIVRGYGKWALPQSFLTDFTGKIRPWLIKLFLGTEVVGLFGVANTFISAIKDLLPIRTPGILVPRKTDDPVAIARFYRYGTKYYVWLALALVLAAAGGVPVVVYLLFPKFASALPLFYLLLVSIPLFAFTKPASFLLVAFRRQEFLFWQAVFQSALAFILLMAFLPAVGATGLAYAEIISIAVSGFLRQRHIVSQGLAPRFHMRALFALDAEDRANLASMKSYLWSLAIRPG</sequence>
<dbReference type="AlphaFoldDB" id="A0A1G2KXU1"/>
<keyword evidence="4 6" id="KW-1133">Transmembrane helix</keyword>
<evidence type="ECO:0000256" key="1">
    <source>
        <dbReference type="ARBA" id="ARBA00004651"/>
    </source>
</evidence>
<evidence type="ECO:0000313" key="7">
    <source>
        <dbReference type="EMBL" id="OHA04237.1"/>
    </source>
</evidence>
<feature type="transmembrane region" description="Helical" evidence="6">
    <location>
        <begin position="341"/>
        <end position="366"/>
    </location>
</feature>
<keyword evidence="5 6" id="KW-0472">Membrane</keyword>
<evidence type="ECO:0000256" key="6">
    <source>
        <dbReference type="SAM" id="Phobius"/>
    </source>
</evidence>
<feature type="transmembrane region" description="Helical" evidence="6">
    <location>
        <begin position="131"/>
        <end position="154"/>
    </location>
</feature>
<dbReference type="Proteomes" id="UP000178510">
    <property type="component" value="Unassembled WGS sequence"/>
</dbReference>
<feature type="transmembrane region" description="Helical" evidence="6">
    <location>
        <begin position="37"/>
        <end position="61"/>
    </location>
</feature>
<keyword evidence="3 6" id="KW-0812">Transmembrane</keyword>
<dbReference type="PANTHER" id="PTHR30250:SF11">
    <property type="entry name" value="O-ANTIGEN TRANSPORTER-RELATED"/>
    <property type="match status" value="1"/>
</dbReference>
<feature type="transmembrane region" description="Helical" evidence="6">
    <location>
        <begin position="190"/>
        <end position="210"/>
    </location>
</feature>
<proteinExistence type="predicted"/>
<name>A0A1G2KXU1_9BACT</name>
<feature type="transmembrane region" description="Helical" evidence="6">
    <location>
        <begin position="97"/>
        <end position="119"/>
    </location>
</feature>
<evidence type="ECO:0000256" key="2">
    <source>
        <dbReference type="ARBA" id="ARBA00022475"/>
    </source>
</evidence>
<keyword evidence="2" id="KW-1003">Cell membrane</keyword>
<evidence type="ECO:0000256" key="3">
    <source>
        <dbReference type="ARBA" id="ARBA00022692"/>
    </source>
</evidence>
<organism evidence="7 8">
    <name type="scientific">Candidatus Sungbacteria bacterium RIFCSPHIGHO2_02_FULL_52_23</name>
    <dbReference type="NCBI Taxonomy" id="1802274"/>
    <lineage>
        <taxon>Bacteria</taxon>
        <taxon>Candidatus Sungiibacteriota</taxon>
    </lineage>
</organism>
<evidence type="ECO:0000313" key="8">
    <source>
        <dbReference type="Proteomes" id="UP000178510"/>
    </source>
</evidence>
<feature type="transmembrane region" description="Helical" evidence="6">
    <location>
        <begin position="398"/>
        <end position="415"/>
    </location>
</feature>
<dbReference type="STRING" id="1802274.A3J58_01050"/>